<dbReference type="InterPro" id="IPR017900">
    <property type="entry name" value="4Fe4S_Fe_S_CS"/>
</dbReference>
<feature type="domain" description="4Fe-4S ferredoxin-type" evidence="7">
    <location>
        <begin position="50"/>
        <end position="79"/>
    </location>
</feature>
<evidence type="ECO:0000256" key="2">
    <source>
        <dbReference type="ARBA" id="ARBA00022485"/>
    </source>
</evidence>
<keyword evidence="3" id="KW-0949">S-adenosyl-L-methionine</keyword>
<dbReference type="InterPro" id="IPR013785">
    <property type="entry name" value="Aldolase_TIM"/>
</dbReference>
<dbReference type="PANTHER" id="PTHR30352">
    <property type="entry name" value="PYRUVATE FORMATE-LYASE-ACTIVATING ENZYME"/>
    <property type="match status" value="1"/>
</dbReference>
<comment type="cofactor">
    <cofactor evidence="1">
        <name>[4Fe-4S] cluster</name>
        <dbReference type="ChEBI" id="CHEBI:49883"/>
    </cofactor>
</comment>
<evidence type="ECO:0000256" key="1">
    <source>
        <dbReference type="ARBA" id="ARBA00001966"/>
    </source>
</evidence>
<feature type="domain" description="Radical SAM core" evidence="8">
    <location>
        <begin position="19"/>
        <end position="299"/>
    </location>
</feature>
<gene>
    <name evidence="9" type="ORF">NE630_05215</name>
</gene>
<dbReference type="GO" id="GO:0046872">
    <property type="term" value="F:metal ion binding"/>
    <property type="evidence" value="ECO:0007669"/>
    <property type="project" value="UniProtKB-KW"/>
</dbReference>
<evidence type="ECO:0000313" key="9">
    <source>
        <dbReference type="EMBL" id="MCQ4813828.1"/>
    </source>
</evidence>
<protein>
    <submittedName>
        <fullName evidence="9">Glycyl-radical enzyme activating protein</fullName>
    </submittedName>
</protein>
<dbReference type="NCBIfam" id="TIGR02494">
    <property type="entry name" value="PFLE_PFLC"/>
    <property type="match status" value="1"/>
</dbReference>
<feature type="domain" description="4Fe-4S ferredoxin-type" evidence="7">
    <location>
        <begin position="80"/>
        <end position="108"/>
    </location>
</feature>
<accession>A0AAW5K5P6</accession>
<dbReference type="InterPro" id="IPR012839">
    <property type="entry name" value="Organic_radical_activase"/>
</dbReference>
<reference evidence="9 10" key="1">
    <citation type="submission" date="2022-06" db="EMBL/GenBank/DDBJ databases">
        <title>Isolation of gut microbiota from human fecal samples.</title>
        <authorList>
            <person name="Pamer E.G."/>
            <person name="Barat B."/>
            <person name="Waligurski E."/>
            <person name="Medina S."/>
            <person name="Paddock L."/>
            <person name="Mostad J."/>
        </authorList>
    </citation>
    <scope>NUCLEOTIDE SEQUENCE [LARGE SCALE GENOMIC DNA]</scope>
    <source>
        <strain evidence="9 10">DFI.9.90</strain>
    </source>
</reference>
<evidence type="ECO:0000256" key="6">
    <source>
        <dbReference type="ARBA" id="ARBA00023014"/>
    </source>
</evidence>
<dbReference type="PANTHER" id="PTHR30352:SF4">
    <property type="entry name" value="PYRUVATE FORMATE-LYASE 2-ACTIVATING ENZYME"/>
    <property type="match status" value="1"/>
</dbReference>
<name>A0AAW5K5P6_9BACT</name>
<organism evidence="9 10">
    <name type="scientific">Cloacibacillus evryensis</name>
    <dbReference type="NCBI Taxonomy" id="508460"/>
    <lineage>
        <taxon>Bacteria</taxon>
        <taxon>Thermotogati</taxon>
        <taxon>Synergistota</taxon>
        <taxon>Synergistia</taxon>
        <taxon>Synergistales</taxon>
        <taxon>Synergistaceae</taxon>
        <taxon>Cloacibacillus</taxon>
    </lineage>
</organism>
<dbReference type="Gene3D" id="3.20.20.70">
    <property type="entry name" value="Aldolase class I"/>
    <property type="match status" value="1"/>
</dbReference>
<proteinExistence type="predicted"/>
<dbReference type="InterPro" id="IPR040074">
    <property type="entry name" value="BssD/PflA/YjjW"/>
</dbReference>
<comment type="caution">
    <text evidence="9">The sequence shown here is derived from an EMBL/GenBank/DDBJ whole genome shotgun (WGS) entry which is preliminary data.</text>
</comment>
<dbReference type="InterPro" id="IPR034457">
    <property type="entry name" value="Organic_radical-activating"/>
</dbReference>
<dbReference type="GO" id="GO:0016491">
    <property type="term" value="F:oxidoreductase activity"/>
    <property type="evidence" value="ECO:0007669"/>
    <property type="project" value="InterPro"/>
</dbReference>
<keyword evidence="4" id="KW-0479">Metal-binding</keyword>
<dbReference type="SFLD" id="SFLDG01066">
    <property type="entry name" value="organic_radical-activating_enz"/>
    <property type="match status" value="1"/>
</dbReference>
<keyword evidence="5" id="KW-0408">Iron</keyword>
<dbReference type="Proteomes" id="UP001205919">
    <property type="component" value="Unassembled WGS sequence"/>
</dbReference>
<dbReference type="EMBL" id="JANFYT010000008">
    <property type="protein sequence ID" value="MCQ4813828.1"/>
    <property type="molecule type" value="Genomic_DNA"/>
</dbReference>
<dbReference type="GO" id="GO:0051539">
    <property type="term" value="F:4 iron, 4 sulfur cluster binding"/>
    <property type="evidence" value="ECO:0007669"/>
    <property type="project" value="UniProtKB-KW"/>
</dbReference>
<keyword evidence="10" id="KW-1185">Reference proteome</keyword>
<dbReference type="PROSITE" id="PS00198">
    <property type="entry name" value="4FE4S_FER_1"/>
    <property type="match status" value="2"/>
</dbReference>
<dbReference type="CDD" id="cd01335">
    <property type="entry name" value="Radical_SAM"/>
    <property type="match status" value="1"/>
</dbReference>
<evidence type="ECO:0000259" key="7">
    <source>
        <dbReference type="PROSITE" id="PS51379"/>
    </source>
</evidence>
<dbReference type="AlphaFoldDB" id="A0AAW5K5P6"/>
<dbReference type="SFLD" id="SFLDG01118">
    <property type="entry name" value="activating_enzymes__group_2"/>
    <property type="match status" value="1"/>
</dbReference>
<dbReference type="Pfam" id="PF04055">
    <property type="entry name" value="Radical_SAM"/>
    <property type="match status" value="1"/>
</dbReference>
<keyword evidence="2" id="KW-0004">4Fe-4S</keyword>
<dbReference type="InterPro" id="IPR058240">
    <property type="entry name" value="rSAM_sf"/>
</dbReference>
<dbReference type="InterPro" id="IPR007197">
    <property type="entry name" value="rSAM"/>
</dbReference>
<dbReference type="SUPFAM" id="SSF54862">
    <property type="entry name" value="4Fe-4S ferredoxins"/>
    <property type="match status" value="1"/>
</dbReference>
<keyword evidence="6" id="KW-0411">Iron-sulfur</keyword>
<dbReference type="Pfam" id="PF00037">
    <property type="entry name" value="Fer4"/>
    <property type="match status" value="1"/>
</dbReference>
<evidence type="ECO:0000313" key="10">
    <source>
        <dbReference type="Proteomes" id="UP001205919"/>
    </source>
</evidence>
<dbReference type="RefSeq" id="WP_256181695.1">
    <property type="nucleotide sequence ID" value="NZ_JANFYT010000008.1"/>
</dbReference>
<evidence type="ECO:0000259" key="8">
    <source>
        <dbReference type="PROSITE" id="PS51918"/>
    </source>
</evidence>
<dbReference type="InterPro" id="IPR017896">
    <property type="entry name" value="4Fe4S_Fe-S-bd"/>
</dbReference>
<dbReference type="PIRSF" id="PIRSF000371">
    <property type="entry name" value="PFL_act_enz"/>
    <property type="match status" value="1"/>
</dbReference>
<sequence length="311" mass="34579">MEKGNVAGTVLRIEKSSIHDGDGLRTVLFLKGCPLRCLWCSTPESQRGAPERGLSREKCTLCGRCVQACPHGALSKKDNKITHARDKCAGCLKCAAICPESAITPYGKTMTAAEAVKEIAKDEIFYFHSGGGLTVSGGEPLEQSGFVLEILRGCRERGIDCALETSFFAAWEKIEPLLPYISLLHVDIKHPDAEKHKKLIGVDNRPILENIERADASQHNFGIVVRTPLVPGINDADEDIAKLAGIVKRLKKLRFMEFLAYHSLGTETYKRLEIPYPLKEIQTPGREYMERKARRFKELSQVLTKTNFGLL</sequence>
<evidence type="ECO:0000256" key="5">
    <source>
        <dbReference type="ARBA" id="ARBA00023004"/>
    </source>
</evidence>
<dbReference type="SFLD" id="SFLDS00029">
    <property type="entry name" value="Radical_SAM"/>
    <property type="match status" value="1"/>
</dbReference>
<evidence type="ECO:0000256" key="3">
    <source>
        <dbReference type="ARBA" id="ARBA00022691"/>
    </source>
</evidence>
<evidence type="ECO:0000256" key="4">
    <source>
        <dbReference type="ARBA" id="ARBA00022723"/>
    </source>
</evidence>
<dbReference type="SUPFAM" id="SSF102114">
    <property type="entry name" value="Radical SAM enzymes"/>
    <property type="match status" value="1"/>
</dbReference>
<dbReference type="PROSITE" id="PS51918">
    <property type="entry name" value="RADICAL_SAM"/>
    <property type="match status" value="1"/>
</dbReference>
<dbReference type="Gene3D" id="3.30.70.20">
    <property type="match status" value="1"/>
</dbReference>
<dbReference type="PROSITE" id="PS51379">
    <property type="entry name" value="4FE4S_FER_2"/>
    <property type="match status" value="2"/>
</dbReference>